<keyword evidence="4" id="KW-0597">Phosphoprotein</keyword>
<dbReference type="InterPro" id="IPR042371">
    <property type="entry name" value="Z_dom"/>
</dbReference>
<dbReference type="PROSITE" id="PS50208">
    <property type="entry name" value="CASPASE_P20"/>
    <property type="match status" value="1"/>
</dbReference>
<dbReference type="GO" id="GO:0004197">
    <property type="term" value="F:cysteine-type endopeptidase activity"/>
    <property type="evidence" value="ECO:0007669"/>
    <property type="project" value="InterPro"/>
</dbReference>
<dbReference type="CDD" id="cd00032">
    <property type="entry name" value="CASc"/>
    <property type="match status" value="1"/>
</dbReference>
<evidence type="ECO:0000259" key="14">
    <source>
        <dbReference type="PROSITE" id="PS50207"/>
    </source>
</evidence>
<dbReference type="InterPro" id="IPR029030">
    <property type="entry name" value="Caspase-like_dom_sf"/>
</dbReference>
<keyword evidence="9" id="KW-0206">Cytoskeleton</keyword>
<evidence type="ECO:0000259" key="13">
    <source>
        <dbReference type="PROSITE" id="PS50139"/>
    </source>
</evidence>
<evidence type="ECO:0000259" key="15">
    <source>
        <dbReference type="PROSITE" id="PS50208"/>
    </source>
</evidence>
<feature type="domain" description="Caspase family p10" evidence="14">
    <location>
        <begin position="1185"/>
        <end position="1269"/>
    </location>
</feature>
<dbReference type="SUPFAM" id="SSF47912">
    <property type="entry name" value="Wiscott-Aldrich syndrome protein, WASP, C-terminal domain"/>
    <property type="match status" value="2"/>
</dbReference>
<evidence type="ECO:0000256" key="1">
    <source>
        <dbReference type="ARBA" id="ARBA00004245"/>
    </source>
</evidence>
<feature type="domain" description="Caspase family p20" evidence="15">
    <location>
        <begin position="1017"/>
        <end position="1145"/>
    </location>
</feature>
<feature type="domain" description="Z-binding" evidence="13">
    <location>
        <begin position="1"/>
        <end position="61"/>
    </location>
</feature>
<evidence type="ECO:0000256" key="9">
    <source>
        <dbReference type="ARBA" id="ARBA00023212"/>
    </source>
</evidence>
<dbReference type="InterPro" id="IPR002110">
    <property type="entry name" value="Ankyrin_rpt"/>
</dbReference>
<dbReference type="SMART" id="SM00115">
    <property type="entry name" value="CASc"/>
    <property type="match status" value="1"/>
</dbReference>
<keyword evidence="5" id="KW-0645">Protease</keyword>
<feature type="region of interest" description="Disordered" evidence="12">
    <location>
        <begin position="144"/>
        <end position="206"/>
    </location>
</feature>
<dbReference type="GO" id="GO:0007015">
    <property type="term" value="P:actin filament organization"/>
    <property type="evidence" value="ECO:0007669"/>
    <property type="project" value="InterPro"/>
</dbReference>
<evidence type="ECO:0000256" key="8">
    <source>
        <dbReference type="ARBA" id="ARBA00022884"/>
    </source>
</evidence>
<protein>
    <submittedName>
        <fullName evidence="16">Uncharacterized protein</fullName>
    </submittedName>
</protein>
<name>A0A8S4N3F4_OWEFU</name>
<dbReference type="SUPFAM" id="SSF52129">
    <property type="entry name" value="Caspase-like"/>
    <property type="match status" value="1"/>
</dbReference>
<organism evidence="16 17">
    <name type="scientific">Owenia fusiformis</name>
    <name type="common">Polychaete worm</name>
    <dbReference type="NCBI Taxonomy" id="6347"/>
    <lineage>
        <taxon>Eukaryota</taxon>
        <taxon>Metazoa</taxon>
        <taxon>Spiralia</taxon>
        <taxon>Lophotrochozoa</taxon>
        <taxon>Annelida</taxon>
        <taxon>Polychaeta</taxon>
        <taxon>Sedentaria</taxon>
        <taxon>Canalipalpata</taxon>
        <taxon>Sabellida</taxon>
        <taxon>Oweniida</taxon>
        <taxon>Oweniidae</taxon>
        <taxon>Owenia</taxon>
    </lineage>
</organism>
<dbReference type="Gene3D" id="3.90.810.10">
    <property type="entry name" value="CRIB domain"/>
    <property type="match status" value="2"/>
</dbReference>
<dbReference type="EMBL" id="CAIIXF020000001">
    <property type="protein sequence ID" value="CAH1775431.1"/>
    <property type="molecule type" value="Genomic_DNA"/>
</dbReference>
<dbReference type="Proteomes" id="UP000749559">
    <property type="component" value="Unassembled WGS sequence"/>
</dbReference>
<keyword evidence="7" id="KW-0378">Hydrolase</keyword>
<dbReference type="GO" id="GO:0005856">
    <property type="term" value="C:cytoskeleton"/>
    <property type="evidence" value="ECO:0007669"/>
    <property type="project" value="UniProtKB-SubCell"/>
</dbReference>
<dbReference type="SUPFAM" id="SSF48403">
    <property type="entry name" value="Ankyrin repeat"/>
    <property type="match status" value="1"/>
</dbReference>
<keyword evidence="17" id="KW-1185">Reference proteome</keyword>
<keyword evidence="6" id="KW-0053">Apoptosis</keyword>
<dbReference type="InterPro" id="IPR036936">
    <property type="entry name" value="CRIB_dom_sf"/>
</dbReference>
<dbReference type="PROSITE" id="PS50088">
    <property type="entry name" value="ANK_REPEAT"/>
    <property type="match status" value="1"/>
</dbReference>
<dbReference type="OrthoDB" id="6286214at2759"/>
<feature type="compositionally biased region" description="Pro residues" evidence="12">
    <location>
        <begin position="152"/>
        <end position="170"/>
    </location>
</feature>
<evidence type="ECO:0000256" key="5">
    <source>
        <dbReference type="ARBA" id="ARBA00022670"/>
    </source>
</evidence>
<keyword evidence="8" id="KW-0694">RNA-binding</keyword>
<dbReference type="PANTHER" id="PTHR47901">
    <property type="entry name" value="CASPASE RECRUITMENT DOMAIN-CONTAINING PROTEIN 18"/>
    <property type="match status" value="1"/>
</dbReference>
<evidence type="ECO:0000256" key="7">
    <source>
        <dbReference type="ARBA" id="ARBA00022801"/>
    </source>
</evidence>
<comment type="caution">
    <text evidence="16">The sequence shown here is derived from an EMBL/GenBank/DDBJ whole genome shotgun (WGS) entry which is preliminary data.</text>
</comment>
<feature type="repeat" description="ANK" evidence="10">
    <location>
        <begin position="599"/>
        <end position="631"/>
    </location>
</feature>
<dbReference type="SMART" id="SM00248">
    <property type="entry name" value="ANK"/>
    <property type="match status" value="4"/>
</dbReference>
<evidence type="ECO:0000256" key="2">
    <source>
        <dbReference type="ARBA" id="ARBA00010134"/>
    </source>
</evidence>
<dbReference type="Gene3D" id="1.25.40.20">
    <property type="entry name" value="Ankyrin repeat-containing domain"/>
    <property type="match status" value="1"/>
</dbReference>
<dbReference type="Pfam" id="PF13637">
    <property type="entry name" value="Ank_4"/>
    <property type="match status" value="1"/>
</dbReference>
<dbReference type="InterPro" id="IPR001309">
    <property type="entry name" value="Pept_C14_p20"/>
</dbReference>
<evidence type="ECO:0000313" key="17">
    <source>
        <dbReference type="Proteomes" id="UP000749559"/>
    </source>
</evidence>
<feature type="compositionally biased region" description="Basic and acidic residues" evidence="12">
    <location>
        <begin position="343"/>
        <end position="352"/>
    </location>
</feature>
<keyword evidence="3" id="KW-0963">Cytoplasm</keyword>
<feature type="compositionally biased region" description="Pro residues" evidence="12">
    <location>
        <begin position="281"/>
        <end position="309"/>
    </location>
</feature>
<dbReference type="InterPro" id="IPR036388">
    <property type="entry name" value="WH-like_DNA-bd_sf"/>
</dbReference>
<comment type="similarity">
    <text evidence="2 11">Belongs to the peptidase C14A family.</text>
</comment>
<dbReference type="InterPro" id="IPR015917">
    <property type="entry name" value="Pept_C14A"/>
</dbReference>
<feature type="region of interest" description="Disordered" evidence="12">
    <location>
        <begin position="1152"/>
        <end position="1185"/>
    </location>
</feature>
<dbReference type="PRINTS" id="PR00376">
    <property type="entry name" value="IL1BCENZYME"/>
</dbReference>
<feature type="region of interest" description="Disordered" evidence="12">
    <location>
        <begin position="254"/>
        <end position="367"/>
    </location>
</feature>
<evidence type="ECO:0000256" key="3">
    <source>
        <dbReference type="ARBA" id="ARBA00022490"/>
    </source>
</evidence>
<dbReference type="InterPro" id="IPR036770">
    <property type="entry name" value="Ankyrin_rpt-contain_sf"/>
</dbReference>
<dbReference type="Pfam" id="PF00656">
    <property type="entry name" value="Peptidase_C14"/>
    <property type="match status" value="1"/>
</dbReference>
<dbReference type="GO" id="GO:0006508">
    <property type="term" value="P:proteolysis"/>
    <property type="evidence" value="ECO:0007669"/>
    <property type="project" value="UniProtKB-KW"/>
</dbReference>
<evidence type="ECO:0000256" key="11">
    <source>
        <dbReference type="RuleBase" id="RU003971"/>
    </source>
</evidence>
<comment type="subcellular location">
    <subcellularLocation>
        <location evidence="1">Cytoplasm</location>
        <location evidence="1">Cytoskeleton</location>
    </subcellularLocation>
</comment>
<accession>A0A8S4N3F4</accession>
<evidence type="ECO:0000256" key="12">
    <source>
        <dbReference type="SAM" id="MobiDB-lite"/>
    </source>
</evidence>
<dbReference type="PROSITE" id="PS50207">
    <property type="entry name" value="CASPASE_P10"/>
    <property type="match status" value="1"/>
</dbReference>
<dbReference type="Gene3D" id="3.40.50.1460">
    <property type="match status" value="1"/>
</dbReference>
<sequence>MDLKRQILQFFESHPDESLQALDLKHLGQKKDINHQLYALQKEGVIEKVQEAYLPLWKLISQPMSHNQDGTLSHMGDTVTTNETTATKAQPSLATSDQLITSQMKYLDPSLKNLFDQAGISADQLQDKETASFIYDFIEQQGGLDAVRKETAPPPPTSRNRRAPPPPPPSRGLQRGLGASPPPAPSRSMDAPPQPPPLSQIRQGAKSKEMNNLDLNNLDPSLKSVFDQVGISAKDLQDKETATFIYDFIKQQGGLDAVRKETERGCSPATFKPVKSGMAARPPPPSRNRGAPLPPPPGRNRAVPPPPPSSRGLQRSMDAPPPPASSKGMGASSRPLPPRQGTKLKEKSDPTNKTKFTSAPDEECESALVPPESVNYNIPGYVFAIGETQCTNCSVAFSQYESKFTCDCRTIALCKKCSIDHTQHGTQRMFKENVIQKHRYDKLRTSITKNLLGKLKSDITCTSILKGSNVNKVLIDEEIFGRSQSAAGLAIICGHKDILQYLLENYGTSLFKEALGTWQKSLGMLVIQNPQEDLACLSYIDEFYPDLIRKDFGNQHTGNALHVACSDSVSVKASVSKSHLKQVNYLIAQEFDLNAKDSSGNTPLHNACKITDPSIVETLLTHGANSSAENHEMQTPLFHLMASIEDKQPCHVMIGKNVRKCIVLLRKAGASHKTSGFVSIDTGSACKRVALSDLKAYKRPGVKDAVTLRDLKIIEGINPNSRDLKMDVTYNQVPEEQGTGSSKLACDIYPQSFEEPEKIQVSTENLEEDDTSSSHPLGKRLAMITNQSPNELLTETIETNSTTPLSAGASKTDITGHIIDIPSHSTCVVSTETSDAIPVTHPTTTTGEPITDISSYITGKPACPSTSNVSTEIMIASQNIPAAGGSAISSNIVPTTTAADTVASEMSSLTVTSSSSSQGKPVNAAEMDLAQMCLDFKQMHAELLEKELKETLGQRENVLLSNYASKMSDINEMLKKLAVSKYEPILDVVIEKVKPDDLGMRQLSKNLDEVYKMTSKPRGRALIINNEDFSKTKLQNRDGSTIDRVRLETLLRGFDFEVETLLDKTAQEINDILEDERRRHDHHYNDAFILVILSHGTNKPNSCVYGVDGAKVPINTITSYFEGKNCPDLKGKPKLFFMAACQGNTCHSATDYANAPSPDESQMSEPNIPSIPDTDDGPSDKPHKHTKADMLVACASVEDYVSFRDEQLGTWFIYHLVKVFGEEAHQKDINKLLTKVKRDVANRKTPSQKHIMIPNIPYNTLVKELYFFPGIVGTSGVTLPPDSNF</sequence>
<dbReference type="GO" id="GO:0006915">
    <property type="term" value="P:apoptotic process"/>
    <property type="evidence" value="ECO:0007669"/>
    <property type="project" value="UniProtKB-KW"/>
</dbReference>
<dbReference type="PROSITE" id="PS50297">
    <property type="entry name" value="ANK_REP_REGION"/>
    <property type="match status" value="1"/>
</dbReference>
<evidence type="ECO:0000256" key="10">
    <source>
        <dbReference type="PROSITE-ProRule" id="PRU00023"/>
    </source>
</evidence>
<dbReference type="InterPro" id="IPR011600">
    <property type="entry name" value="Pept_C14_caspase"/>
</dbReference>
<dbReference type="GO" id="GO:0003723">
    <property type="term" value="F:RNA binding"/>
    <property type="evidence" value="ECO:0007669"/>
    <property type="project" value="UniProtKB-KW"/>
</dbReference>
<dbReference type="InterPro" id="IPR002398">
    <property type="entry name" value="Pept_C14"/>
</dbReference>
<dbReference type="InterPro" id="IPR002138">
    <property type="entry name" value="Pept_C14_p10"/>
</dbReference>
<evidence type="ECO:0000313" key="16">
    <source>
        <dbReference type="EMBL" id="CAH1775431.1"/>
    </source>
</evidence>
<dbReference type="InterPro" id="IPR011026">
    <property type="entry name" value="WAS_C"/>
</dbReference>
<evidence type="ECO:0000256" key="4">
    <source>
        <dbReference type="ARBA" id="ARBA00022553"/>
    </source>
</evidence>
<gene>
    <name evidence="16" type="ORF">OFUS_LOCUS2732</name>
</gene>
<reference evidence="16" key="1">
    <citation type="submission" date="2022-03" db="EMBL/GenBank/DDBJ databases">
        <authorList>
            <person name="Martin C."/>
        </authorList>
    </citation>
    <scope>NUCLEOTIDE SEQUENCE</scope>
</reference>
<dbReference type="Gene3D" id="1.10.10.10">
    <property type="entry name" value="Winged helix-like DNA-binding domain superfamily/Winged helix DNA-binding domain"/>
    <property type="match status" value="1"/>
</dbReference>
<dbReference type="GO" id="GO:0003726">
    <property type="term" value="F:double-stranded RNA adenosine deaminase activity"/>
    <property type="evidence" value="ECO:0007669"/>
    <property type="project" value="InterPro"/>
</dbReference>
<dbReference type="PANTHER" id="PTHR47901:SF8">
    <property type="entry name" value="CASPASE-3"/>
    <property type="match status" value="1"/>
</dbReference>
<proteinExistence type="inferred from homology"/>
<dbReference type="PROSITE" id="PS50139">
    <property type="entry name" value="Z_BINDING"/>
    <property type="match status" value="1"/>
</dbReference>
<evidence type="ECO:0000256" key="6">
    <source>
        <dbReference type="ARBA" id="ARBA00022703"/>
    </source>
</evidence>
<keyword evidence="10" id="KW-0040">ANK repeat</keyword>